<dbReference type="EMBL" id="VYXP01000005">
    <property type="protein sequence ID" value="KAA9131377.1"/>
    <property type="molecule type" value="Genomic_DNA"/>
</dbReference>
<evidence type="ECO:0000313" key="4">
    <source>
        <dbReference type="Proteomes" id="UP000325372"/>
    </source>
</evidence>
<dbReference type="SUPFAM" id="SSF51905">
    <property type="entry name" value="FAD/NAD(P)-binding domain"/>
    <property type="match status" value="1"/>
</dbReference>
<dbReference type="PANTHER" id="PTHR13847:SF289">
    <property type="entry name" value="GLYCINE OXIDASE"/>
    <property type="match status" value="1"/>
</dbReference>
<proteinExistence type="predicted"/>
<dbReference type="Gene3D" id="3.30.9.10">
    <property type="entry name" value="D-Amino Acid Oxidase, subunit A, domain 2"/>
    <property type="match status" value="1"/>
</dbReference>
<gene>
    <name evidence="3" type="ORF">F3N42_08630</name>
</gene>
<reference evidence="3 4" key="1">
    <citation type="submission" date="2019-09" db="EMBL/GenBank/DDBJ databases">
        <title>Wenzhouxiangella sp. Genome sequencing and assembly.</title>
        <authorList>
            <person name="Zhang R."/>
        </authorList>
    </citation>
    <scope>NUCLEOTIDE SEQUENCE [LARGE SCALE GENOMIC DNA]</scope>
    <source>
        <strain evidence="3 4">W260</strain>
    </source>
</reference>
<dbReference type="InterPro" id="IPR006076">
    <property type="entry name" value="FAD-dep_OxRdtase"/>
</dbReference>
<evidence type="ECO:0000313" key="3">
    <source>
        <dbReference type="EMBL" id="KAA9131377.1"/>
    </source>
</evidence>
<dbReference type="Proteomes" id="UP000325372">
    <property type="component" value="Unassembled WGS sequence"/>
</dbReference>
<dbReference type="Pfam" id="PF01266">
    <property type="entry name" value="DAO"/>
    <property type="match status" value="1"/>
</dbReference>
<protein>
    <submittedName>
        <fullName evidence="3">FAD-binding oxidoreductase</fullName>
    </submittedName>
</protein>
<comment type="caution">
    <text evidence="3">The sequence shown here is derived from an EMBL/GenBank/DDBJ whole genome shotgun (WGS) entry which is preliminary data.</text>
</comment>
<dbReference type="PANTHER" id="PTHR13847">
    <property type="entry name" value="SARCOSINE DEHYDROGENASE-RELATED"/>
    <property type="match status" value="1"/>
</dbReference>
<feature type="domain" description="FAD dependent oxidoreductase" evidence="2">
    <location>
        <begin position="8"/>
        <end position="396"/>
    </location>
</feature>
<evidence type="ECO:0000256" key="1">
    <source>
        <dbReference type="ARBA" id="ARBA00023002"/>
    </source>
</evidence>
<dbReference type="Gene3D" id="3.50.50.60">
    <property type="entry name" value="FAD/NAD(P)-binding domain"/>
    <property type="match status" value="2"/>
</dbReference>
<evidence type="ECO:0000259" key="2">
    <source>
        <dbReference type="Pfam" id="PF01266"/>
    </source>
</evidence>
<dbReference type="RefSeq" id="WP_150864027.1">
    <property type="nucleotide sequence ID" value="NZ_VYXP01000005.1"/>
</dbReference>
<dbReference type="SUPFAM" id="SSF54373">
    <property type="entry name" value="FAD-linked reductases, C-terminal domain"/>
    <property type="match status" value="1"/>
</dbReference>
<keyword evidence="4" id="KW-1185">Reference proteome</keyword>
<sequence length="416" mass="45399">MDASPLHCIVIGAGAVGASCALQLVDEGHRVTLVDRLDPGMGTSYGNAACISPSQVGPYSYPGVWKNIPRWLLTREGPMTIRWGDLPWTTKWLWSFWRQGTAAAVECGAAAQAALMTRVHDDYEHLLRRSGQLDILRDEGLVVLYDTEAGFEADRWRYELGARYGFGYERLDVAGLKQRRPAIRHDGVALFVPSWKHTLDPARMTAGFASAAVEAGARLVKDAVEQVSAGEGQVSARLASGETLNADRLVIAAGPWSNRLAEQLDYPVPMGPKRGYHTMIGEPGLDLVGPVMSGNRAFVMTPLADGLRLAGTAEFARLDAAPDYRRARVLVESARRYLPDLQTGRSSEWMGQRPMMADSVPVISPSPAHPGVIYAFGHGHYGLTQGPTTARIVADLVAGRDTGMDLAPYRFDRFRR</sequence>
<organism evidence="3 4">
    <name type="scientific">Marinihelvus fidelis</name>
    <dbReference type="NCBI Taxonomy" id="2613842"/>
    <lineage>
        <taxon>Bacteria</taxon>
        <taxon>Pseudomonadati</taxon>
        <taxon>Pseudomonadota</taxon>
        <taxon>Gammaproteobacteria</taxon>
        <taxon>Chromatiales</taxon>
        <taxon>Wenzhouxiangellaceae</taxon>
        <taxon>Marinihelvus</taxon>
    </lineage>
</organism>
<dbReference type="AlphaFoldDB" id="A0A5N0TB54"/>
<keyword evidence="1" id="KW-0560">Oxidoreductase</keyword>
<dbReference type="InterPro" id="IPR036188">
    <property type="entry name" value="FAD/NAD-bd_sf"/>
</dbReference>
<dbReference type="GO" id="GO:0005737">
    <property type="term" value="C:cytoplasm"/>
    <property type="evidence" value="ECO:0007669"/>
    <property type="project" value="TreeGrafter"/>
</dbReference>
<dbReference type="GO" id="GO:0016491">
    <property type="term" value="F:oxidoreductase activity"/>
    <property type="evidence" value="ECO:0007669"/>
    <property type="project" value="UniProtKB-KW"/>
</dbReference>
<name>A0A5N0TB54_9GAMM</name>
<accession>A0A5N0TB54</accession>